<keyword evidence="2" id="KW-0645">Protease</keyword>
<evidence type="ECO:0000313" key="9">
    <source>
        <dbReference type="Proteomes" id="UP000008281"/>
    </source>
</evidence>
<comment type="similarity">
    <text evidence="1">Belongs to the peptidase C48 family.</text>
</comment>
<dbReference type="OMA" id="ARWITAH"/>
<evidence type="ECO:0000256" key="1">
    <source>
        <dbReference type="ARBA" id="ARBA00005234"/>
    </source>
</evidence>
<dbReference type="InterPro" id="IPR043502">
    <property type="entry name" value="DNA/RNA_pol_sf"/>
</dbReference>
<dbReference type="InterPro" id="IPR000477">
    <property type="entry name" value="RT_dom"/>
</dbReference>
<dbReference type="Proteomes" id="UP000008281">
    <property type="component" value="Unassembled WGS sequence"/>
</dbReference>
<dbReference type="STRING" id="31234.E3NH66"/>
<dbReference type="SUPFAM" id="SSF56672">
    <property type="entry name" value="DNA/RNA polymerases"/>
    <property type="match status" value="1"/>
</dbReference>
<dbReference type="SUPFAM" id="SSF54001">
    <property type="entry name" value="Cysteine proteinases"/>
    <property type="match status" value="1"/>
</dbReference>
<evidence type="ECO:0000256" key="2">
    <source>
        <dbReference type="ARBA" id="ARBA00022670"/>
    </source>
</evidence>
<reference evidence="8" key="1">
    <citation type="submission" date="2007-07" db="EMBL/GenBank/DDBJ databases">
        <title>PCAP assembly of the Caenorhabditis remanei genome.</title>
        <authorList>
            <consortium name="The Caenorhabditis remanei Sequencing Consortium"/>
            <person name="Wilson R.K."/>
        </authorList>
    </citation>
    <scope>NUCLEOTIDE SEQUENCE [LARGE SCALE GENOMIC DNA]</scope>
    <source>
        <strain evidence="8">PB4641</strain>
    </source>
</reference>
<sequence length="1641" mass="188674">MVKSGERVVVKRQNLEKVIQNLARINSTLFSNLGNQIFCVVPRIKDSTNKEQGYRKEKQLKFLVSFRSIKSQVPPYLRGGGDVMEDTEIRGIRKLEPEAQLDSSKPLICRVLYPTQGYMYKCFYPKCKGHSNGSTDLRSLKKHMVDKHFTNIEFAYKCATCMFLTTGKSATALKSIKAHMASHHKITMEPGKKSLVQKLNARLEEAAPSLPMPRNRSKVIQLTPEKSISELEKKKQTRSVAKQLSTLKESAQKKEEEVKIAEVKKREPRLSIIPESNVRRSLAAGLEQCINPEQSVAQRIREKREEYAKASREAAAKRRSSLAMKPARLPDKENEITLQETKKIDDPIVIDLEKECILTAVLQVPRNQFNSWCLEHETTIDAWLTDEVIHMYMCTITENRKYFMAIDPVLWPVYVRNGADDLLRRTSCPGTFFFPICESNHWVLLVIEHDMYWYLDPKGEEPKGNVEILLESMKRKRQYYEFPPPSQRDNVNCGVHVCLMAKSIVDECGYNWYSEEDVRSFRTNMKDILKSKGYELCPEPYNRQNLLKTEKQKEVILEEMIDSFVVEDDMTFTVHRDSDHGDDEVEHLKTIEQEPENEISEIENVEGSVDSVIPKLMEMRVQTPPVINEKRDKKRVSAKEKPRKQKEKEQKVPTGKPDELVKRVRVWFEKEFKSYVEDGKSFPRLEWLTDVLTAAIQKASAGDEKAVELIEKRCPPLEIEEGEMFTQTEKKKKPKSGKGNGGQESMKSLMASYNENRAKTYNRIIGKHSKQCEIPIAKVQKFFEGTTAETNVPKETLKEMCSRLPKVEVGTWIEGEFSESEVTEALKKTKDTAPGVDGLRYHHLKWFDPELKMLSQIYNECREHRKIPKHWKEAETILLYKGGDESKPDNWRPISLMPTIYKLYSSLWNRRIRAVKGVMSKCQRGFQEREGCNESIGILRTAIDVAKGKKRNIAVAWLDLTNAFGSVPHELIKETLESYGFPEIVVDVVEDMYRDASIRVTTRTEKSDQIMIKSGVKQGDPISPTLFNMCLESVIRRHLDRSVGHRCLKTKIKVLAFADDMAVLAESSEQLQKELTAMDADCSALNLLFKPAKCASLILEKGIVNRLNEVVLRGKPIRNLMENETYKYLGVQTGTETRVSIMDHITEVSREIDLVNMSQLAMHQKLDILKAFILPKMTYMYQNTTPKLSELKVFANLVMRSVKEFHNIPLKGSPLEYVQLPVGKGGLGVACPKNTALLTFLVTIMKKLWSSDNYIRKLYTDYLEEVAKVEIGKFEVNLNDLAEFLSDERAVDSKLFGFNAFTRVREVVRSLCKNKDSPLHSLKIIEREGKLAISVQATEECIEKIFTEDQEKKLMYLLKGELNTALQHRFFTQKVFKSEVMRVVQQHPQSNSFVRNGGKMSFSAQRFVHPGRLNQLPCNYNTWAKGRTKLCRRCRKNKNETQSHILQECDYSIGNIIKERHDAVLYKFRELIKRGSKGHWLERTDRTVPNTGSQLKPDLYLESPDGKHVILADVTVPYERGIEGMQKAWNEKINKYTDGYKEIFRRQGKSLVVLPLVVGSLGTWWKPTEESLIKLGVEKTTVRRIIPETCGMVAEYSKNCYWRHIYGEKYIQTPMINGGNKPEGNDWKKCEKGIEVPKAAN</sequence>
<dbReference type="PROSITE" id="PS50878">
    <property type="entry name" value="RT_POL"/>
    <property type="match status" value="1"/>
</dbReference>
<evidence type="ECO:0008006" key="10">
    <source>
        <dbReference type="Google" id="ProtNLM"/>
    </source>
</evidence>
<dbReference type="eggNOG" id="KOG1075">
    <property type="taxonomic scope" value="Eukaryota"/>
</dbReference>
<feature type="region of interest" description="Disordered" evidence="5">
    <location>
        <begin position="621"/>
        <end position="656"/>
    </location>
</feature>
<keyword evidence="3" id="KW-0378">Hydrolase</keyword>
<dbReference type="EMBL" id="DS268668">
    <property type="protein sequence ID" value="EFO97627.1"/>
    <property type="molecule type" value="Genomic_DNA"/>
</dbReference>
<evidence type="ECO:0000259" key="6">
    <source>
        <dbReference type="PROSITE" id="PS50600"/>
    </source>
</evidence>
<evidence type="ECO:0000256" key="5">
    <source>
        <dbReference type="SAM" id="MobiDB-lite"/>
    </source>
</evidence>
<proteinExistence type="inferred from homology"/>
<dbReference type="Gene3D" id="3.40.395.10">
    <property type="entry name" value="Adenoviral Proteinase, Chain A"/>
    <property type="match status" value="1"/>
</dbReference>
<name>E3NH66_CAERE</name>
<evidence type="ECO:0000256" key="4">
    <source>
        <dbReference type="SAM" id="Coils"/>
    </source>
</evidence>
<dbReference type="CDD" id="cd01650">
    <property type="entry name" value="RT_nLTR_like"/>
    <property type="match status" value="1"/>
</dbReference>
<dbReference type="PROSITE" id="PS50600">
    <property type="entry name" value="ULP_PROTEASE"/>
    <property type="match status" value="1"/>
</dbReference>
<organism evidence="9">
    <name type="scientific">Caenorhabditis remanei</name>
    <name type="common">Caenorhabditis vulgaris</name>
    <dbReference type="NCBI Taxonomy" id="31234"/>
    <lineage>
        <taxon>Eukaryota</taxon>
        <taxon>Metazoa</taxon>
        <taxon>Ecdysozoa</taxon>
        <taxon>Nematoda</taxon>
        <taxon>Chromadorea</taxon>
        <taxon>Rhabditida</taxon>
        <taxon>Rhabditina</taxon>
        <taxon>Rhabditomorpha</taxon>
        <taxon>Rhabditoidea</taxon>
        <taxon>Rhabditidae</taxon>
        <taxon>Peloderinae</taxon>
        <taxon>Caenorhabditis</taxon>
    </lineage>
</organism>
<evidence type="ECO:0000313" key="8">
    <source>
        <dbReference type="EMBL" id="EFO97627.1"/>
    </source>
</evidence>
<dbReference type="HOGENOM" id="CLU_001335_3_0_1"/>
<feature type="domain" description="Ubiquitin-like protease family profile" evidence="6">
    <location>
        <begin position="362"/>
        <end position="504"/>
    </location>
</feature>
<dbReference type="MEROPS" id="C48.A11"/>
<feature type="compositionally biased region" description="Basic and acidic residues" evidence="5">
    <location>
        <begin position="628"/>
        <end position="656"/>
    </location>
</feature>
<feature type="region of interest" description="Disordered" evidence="5">
    <location>
        <begin position="722"/>
        <end position="745"/>
    </location>
</feature>
<protein>
    <recommendedName>
        <fullName evidence="10">Reverse transcriptase domain-containing protein</fullName>
    </recommendedName>
</protein>
<gene>
    <name evidence="8" type="ORF">CRE_13754</name>
</gene>
<evidence type="ECO:0000259" key="7">
    <source>
        <dbReference type="PROSITE" id="PS50878"/>
    </source>
</evidence>
<dbReference type="Pfam" id="PF00078">
    <property type="entry name" value="RVT_1"/>
    <property type="match status" value="1"/>
</dbReference>
<dbReference type="OrthoDB" id="8195432at2759"/>
<dbReference type="InterPro" id="IPR038765">
    <property type="entry name" value="Papain-like_cys_pep_sf"/>
</dbReference>
<dbReference type="GO" id="GO:0008234">
    <property type="term" value="F:cysteine-type peptidase activity"/>
    <property type="evidence" value="ECO:0007669"/>
    <property type="project" value="InterPro"/>
</dbReference>
<evidence type="ECO:0000256" key="3">
    <source>
        <dbReference type="ARBA" id="ARBA00022801"/>
    </source>
</evidence>
<dbReference type="InParanoid" id="E3NH66"/>
<feature type="domain" description="Reverse transcriptase" evidence="7">
    <location>
        <begin position="860"/>
        <end position="1133"/>
    </location>
</feature>
<accession>E3NH66</accession>
<dbReference type="InterPro" id="IPR003653">
    <property type="entry name" value="Peptidase_C48_C"/>
</dbReference>
<dbReference type="GO" id="GO:0006508">
    <property type="term" value="P:proteolysis"/>
    <property type="evidence" value="ECO:0007669"/>
    <property type="project" value="UniProtKB-KW"/>
</dbReference>
<dbReference type="PANTHER" id="PTHR19446">
    <property type="entry name" value="REVERSE TRANSCRIPTASES"/>
    <property type="match status" value="1"/>
</dbReference>
<feature type="coiled-coil region" evidence="4">
    <location>
        <begin position="293"/>
        <end position="320"/>
    </location>
</feature>
<keyword evidence="9" id="KW-1185">Reference proteome</keyword>
<keyword evidence="4" id="KW-0175">Coiled coil</keyword>